<feature type="transmembrane region" description="Helical" evidence="1">
    <location>
        <begin position="194"/>
        <end position="213"/>
    </location>
</feature>
<reference evidence="2 3" key="1">
    <citation type="submission" date="2017-08" db="EMBL/GenBank/DDBJ databases">
        <title>The complete genome sequence of Nocardiopsis gilva YIM 90087.</title>
        <authorList>
            <person name="Yin M."/>
            <person name="Tang S."/>
        </authorList>
    </citation>
    <scope>NUCLEOTIDE SEQUENCE [LARGE SCALE GENOMIC DNA]</scope>
    <source>
        <strain evidence="2 3">YIM 90087</strain>
    </source>
</reference>
<dbReference type="OrthoDB" id="5187995at2"/>
<keyword evidence="3" id="KW-1185">Reference proteome</keyword>
<sequence>MSGAARHLDPVEAHSAELAGALRGPTRAKARMVSEIRDGLADTVEAHALSGVPYPNAVRAAVREFGTPEELAPSCQRELTIAQVRSTARTVLLTVPLLAACWAGAWTAAAWRPSGAAEALAANLAALAVLAALLAVAALAATGGLARRFSAPEGLFTAPEGLARAVAWSGTAAAAAMPIATAALAVVSPWSANWPVIALAAAAGAASHAMLAASARSCRQCARTPEAGWPPARR</sequence>
<keyword evidence="1" id="KW-1133">Transmembrane helix</keyword>
<name>A0A223S1E7_9ACTN</name>
<evidence type="ECO:0000313" key="3">
    <source>
        <dbReference type="Proteomes" id="UP000215005"/>
    </source>
</evidence>
<dbReference type="RefSeq" id="WP_017621471.1">
    <property type="nucleotide sequence ID" value="NZ_ANBG01000422.1"/>
</dbReference>
<feature type="transmembrane region" description="Helical" evidence="1">
    <location>
        <begin position="166"/>
        <end position="188"/>
    </location>
</feature>
<feature type="transmembrane region" description="Helical" evidence="1">
    <location>
        <begin position="124"/>
        <end position="146"/>
    </location>
</feature>
<protein>
    <submittedName>
        <fullName evidence="2">Uncharacterized protein</fullName>
    </submittedName>
</protein>
<organism evidence="2 3">
    <name type="scientific">Nocardiopsis gilva YIM 90087</name>
    <dbReference type="NCBI Taxonomy" id="1235441"/>
    <lineage>
        <taxon>Bacteria</taxon>
        <taxon>Bacillati</taxon>
        <taxon>Actinomycetota</taxon>
        <taxon>Actinomycetes</taxon>
        <taxon>Streptosporangiales</taxon>
        <taxon>Nocardiopsidaceae</taxon>
        <taxon>Nocardiopsis</taxon>
    </lineage>
</organism>
<feature type="transmembrane region" description="Helical" evidence="1">
    <location>
        <begin position="91"/>
        <end position="112"/>
    </location>
</feature>
<accession>A0A223S1E7</accession>
<dbReference type="EMBL" id="CP022753">
    <property type="protein sequence ID" value="ASU81955.1"/>
    <property type="molecule type" value="Genomic_DNA"/>
</dbReference>
<dbReference type="NCBIfam" id="NF038403">
    <property type="entry name" value="perm_prefix_1"/>
    <property type="match status" value="1"/>
</dbReference>
<keyword evidence="1" id="KW-0812">Transmembrane</keyword>
<gene>
    <name evidence="2" type="ORF">CDO52_03415</name>
</gene>
<evidence type="ECO:0000313" key="2">
    <source>
        <dbReference type="EMBL" id="ASU81955.1"/>
    </source>
</evidence>
<dbReference type="AlphaFoldDB" id="A0A223S1E7"/>
<dbReference type="InterPro" id="IPR047928">
    <property type="entry name" value="Perm_prefix_1"/>
</dbReference>
<dbReference type="Proteomes" id="UP000215005">
    <property type="component" value="Chromosome"/>
</dbReference>
<evidence type="ECO:0000256" key="1">
    <source>
        <dbReference type="SAM" id="Phobius"/>
    </source>
</evidence>
<proteinExistence type="predicted"/>
<keyword evidence="1" id="KW-0472">Membrane</keyword>
<dbReference type="KEGG" id="ngv:CDO52_03415"/>